<accession>A0AAV3PSC0</accession>
<name>A0AAV3PSC0_LITER</name>
<sequence>MDVWAQEWERVMMYSGILTLGNKRKRISRNIQSEESTTKNHKLNDGNGNRMGLQETIRLLENSNVDQYKKGNAIIHTSLENQGFAGQIDSNQDQENGLENATRMGIASQLSNPEKYKRNEVVRVLFSEEPLVKKHKLND</sequence>
<proteinExistence type="predicted"/>
<keyword evidence="3" id="KW-1185">Reference proteome</keyword>
<feature type="region of interest" description="Disordered" evidence="1">
    <location>
        <begin position="86"/>
        <end position="111"/>
    </location>
</feature>
<organism evidence="2 3">
    <name type="scientific">Lithospermum erythrorhizon</name>
    <name type="common">Purple gromwell</name>
    <name type="synonym">Lithospermum officinale var. erythrorhizon</name>
    <dbReference type="NCBI Taxonomy" id="34254"/>
    <lineage>
        <taxon>Eukaryota</taxon>
        <taxon>Viridiplantae</taxon>
        <taxon>Streptophyta</taxon>
        <taxon>Embryophyta</taxon>
        <taxon>Tracheophyta</taxon>
        <taxon>Spermatophyta</taxon>
        <taxon>Magnoliopsida</taxon>
        <taxon>eudicotyledons</taxon>
        <taxon>Gunneridae</taxon>
        <taxon>Pentapetalae</taxon>
        <taxon>asterids</taxon>
        <taxon>lamiids</taxon>
        <taxon>Boraginales</taxon>
        <taxon>Boraginaceae</taxon>
        <taxon>Boraginoideae</taxon>
        <taxon>Lithospermeae</taxon>
        <taxon>Lithospermum</taxon>
    </lineage>
</organism>
<gene>
    <name evidence="2" type="ORF">LIER_11965</name>
</gene>
<dbReference type="Proteomes" id="UP001454036">
    <property type="component" value="Unassembled WGS sequence"/>
</dbReference>
<feature type="compositionally biased region" description="Polar residues" evidence="1">
    <location>
        <begin position="88"/>
        <end position="99"/>
    </location>
</feature>
<comment type="caution">
    <text evidence="2">The sequence shown here is derived from an EMBL/GenBank/DDBJ whole genome shotgun (WGS) entry which is preliminary data.</text>
</comment>
<dbReference type="AlphaFoldDB" id="A0AAV3PSC0"/>
<dbReference type="EMBL" id="BAABME010002258">
    <property type="protein sequence ID" value="GAA0153812.1"/>
    <property type="molecule type" value="Genomic_DNA"/>
</dbReference>
<reference evidence="2 3" key="1">
    <citation type="submission" date="2024-01" db="EMBL/GenBank/DDBJ databases">
        <title>The complete chloroplast genome sequence of Lithospermum erythrorhizon: insights into the phylogenetic relationship among Boraginaceae species and the maternal lineages of purple gromwells.</title>
        <authorList>
            <person name="Okada T."/>
            <person name="Watanabe K."/>
        </authorList>
    </citation>
    <scope>NUCLEOTIDE SEQUENCE [LARGE SCALE GENOMIC DNA]</scope>
</reference>
<evidence type="ECO:0000256" key="1">
    <source>
        <dbReference type="SAM" id="MobiDB-lite"/>
    </source>
</evidence>
<evidence type="ECO:0000313" key="2">
    <source>
        <dbReference type="EMBL" id="GAA0153812.1"/>
    </source>
</evidence>
<protein>
    <submittedName>
        <fullName evidence="2">Uncharacterized protein</fullName>
    </submittedName>
</protein>
<evidence type="ECO:0000313" key="3">
    <source>
        <dbReference type="Proteomes" id="UP001454036"/>
    </source>
</evidence>